<dbReference type="Proteomes" id="UP001165960">
    <property type="component" value="Unassembled WGS sequence"/>
</dbReference>
<evidence type="ECO:0000313" key="2">
    <source>
        <dbReference type="Proteomes" id="UP001165960"/>
    </source>
</evidence>
<proteinExistence type="predicted"/>
<comment type="caution">
    <text evidence="1">The sequence shown here is derived from an EMBL/GenBank/DDBJ whole genome shotgun (WGS) entry which is preliminary data.</text>
</comment>
<evidence type="ECO:0000313" key="1">
    <source>
        <dbReference type="EMBL" id="KAJ9048186.1"/>
    </source>
</evidence>
<sequence length="162" mass="18347">MRLAPNCFLILRNSLSPLMLVASDPTVHVLFYGPQGFPVVTLCCASDHNNHSAAKLCASCIPHEKWVQEASKRLYQAVASWFATWVGSQTDNQLESWEELKADITHNFCVTKSFQDIAIQLSNFPQKTTITAYANEFEEIHHKIKTQHKLTTYKPEPHSSTE</sequence>
<gene>
    <name evidence="1" type="ORF">DSO57_1037563</name>
</gene>
<organism evidence="1 2">
    <name type="scientific">Entomophthora muscae</name>
    <dbReference type="NCBI Taxonomy" id="34485"/>
    <lineage>
        <taxon>Eukaryota</taxon>
        <taxon>Fungi</taxon>
        <taxon>Fungi incertae sedis</taxon>
        <taxon>Zoopagomycota</taxon>
        <taxon>Entomophthoromycotina</taxon>
        <taxon>Entomophthoromycetes</taxon>
        <taxon>Entomophthorales</taxon>
        <taxon>Entomophthoraceae</taxon>
        <taxon>Entomophthora</taxon>
    </lineage>
</organism>
<reference evidence="1" key="1">
    <citation type="submission" date="2022-04" db="EMBL/GenBank/DDBJ databases">
        <title>Genome of the entomopathogenic fungus Entomophthora muscae.</title>
        <authorList>
            <person name="Elya C."/>
            <person name="Lovett B.R."/>
            <person name="Lee E."/>
            <person name="Macias A.M."/>
            <person name="Hajek A.E."/>
            <person name="De Bivort B.L."/>
            <person name="Kasson M.T."/>
            <person name="De Fine Licht H.H."/>
            <person name="Stajich J.E."/>
        </authorList>
    </citation>
    <scope>NUCLEOTIDE SEQUENCE</scope>
    <source>
        <strain evidence="1">Berkeley</strain>
    </source>
</reference>
<protein>
    <submittedName>
        <fullName evidence="1">Uncharacterized protein</fullName>
    </submittedName>
</protein>
<keyword evidence="2" id="KW-1185">Reference proteome</keyword>
<dbReference type="EMBL" id="QTSX02007509">
    <property type="protein sequence ID" value="KAJ9048186.1"/>
    <property type="molecule type" value="Genomic_DNA"/>
</dbReference>
<name>A0ACC2RDS1_9FUNG</name>
<accession>A0ACC2RDS1</accession>